<comment type="cofactor">
    <cofactor evidence="1">
        <name>FAD</name>
        <dbReference type="ChEBI" id="CHEBI:57692"/>
    </cofactor>
</comment>
<dbReference type="OrthoDB" id="66881at2759"/>
<keyword evidence="9" id="KW-1185">Reference proteome</keyword>
<evidence type="ECO:0000256" key="3">
    <source>
        <dbReference type="ARBA" id="ARBA00022630"/>
    </source>
</evidence>
<dbReference type="InterPro" id="IPR050346">
    <property type="entry name" value="FMO-like"/>
</dbReference>
<dbReference type="AlphaFoldDB" id="A0A0A1TFZ6"/>
<protein>
    <recommendedName>
        <fullName evidence="10">Thiol-specific monooxygenase</fullName>
    </recommendedName>
</protein>
<keyword evidence="6" id="KW-0560">Oxidoreductase</keyword>
<dbReference type="Gene3D" id="3.50.50.60">
    <property type="entry name" value="FAD/NAD(P)-binding domain"/>
    <property type="match status" value="2"/>
</dbReference>
<evidence type="ECO:0000256" key="2">
    <source>
        <dbReference type="ARBA" id="ARBA00009183"/>
    </source>
</evidence>
<dbReference type="Proteomes" id="UP000039046">
    <property type="component" value="Unassembled WGS sequence"/>
</dbReference>
<evidence type="ECO:0000256" key="1">
    <source>
        <dbReference type="ARBA" id="ARBA00001974"/>
    </source>
</evidence>
<dbReference type="GO" id="GO:0004499">
    <property type="term" value="F:N,N-dimethylaniline monooxygenase activity"/>
    <property type="evidence" value="ECO:0007669"/>
    <property type="project" value="EnsemblFungi"/>
</dbReference>
<evidence type="ECO:0000256" key="5">
    <source>
        <dbReference type="ARBA" id="ARBA00022857"/>
    </source>
</evidence>
<dbReference type="FunFam" id="3.50.50.60:FF:000138">
    <property type="entry name" value="Flavin-containing monooxygenase"/>
    <property type="match status" value="1"/>
</dbReference>
<reference evidence="8 9" key="1">
    <citation type="journal article" date="2015" name="Genome Announc.">
        <title>Draft Genome Sequence and Gene Annotation of the Entomopathogenic Fungus Verticillium hemipterigenum.</title>
        <authorList>
            <person name="Horn F."/>
            <person name="Habel A."/>
            <person name="Scharf D.H."/>
            <person name="Dworschak J."/>
            <person name="Brakhage A.A."/>
            <person name="Guthke R."/>
            <person name="Hertweck C."/>
            <person name="Linde J."/>
        </authorList>
    </citation>
    <scope>NUCLEOTIDE SEQUENCE [LARGE SCALE GENOMIC DNA]</scope>
</reference>
<keyword evidence="7" id="KW-0503">Monooxygenase</keyword>
<evidence type="ECO:0000313" key="9">
    <source>
        <dbReference type="Proteomes" id="UP000039046"/>
    </source>
</evidence>
<dbReference type="HOGENOM" id="CLU_006909_5_0_1"/>
<keyword evidence="3" id="KW-0285">Flavoprotein</keyword>
<dbReference type="EMBL" id="CDHN01000002">
    <property type="protein sequence ID" value="CEJ89153.1"/>
    <property type="molecule type" value="Genomic_DNA"/>
</dbReference>
<dbReference type="Pfam" id="PF13450">
    <property type="entry name" value="NAD_binding_8"/>
    <property type="match status" value="1"/>
</dbReference>
<evidence type="ECO:0000256" key="4">
    <source>
        <dbReference type="ARBA" id="ARBA00022827"/>
    </source>
</evidence>
<gene>
    <name evidence="8" type="ORF">VHEMI05014</name>
</gene>
<organism evidence="8 9">
    <name type="scientific">[Torrubiella] hemipterigena</name>
    <dbReference type="NCBI Taxonomy" id="1531966"/>
    <lineage>
        <taxon>Eukaryota</taxon>
        <taxon>Fungi</taxon>
        <taxon>Dikarya</taxon>
        <taxon>Ascomycota</taxon>
        <taxon>Pezizomycotina</taxon>
        <taxon>Sordariomycetes</taxon>
        <taxon>Hypocreomycetidae</taxon>
        <taxon>Hypocreales</taxon>
        <taxon>Clavicipitaceae</taxon>
        <taxon>Clavicipitaceae incertae sedis</taxon>
        <taxon>'Torrubiella' clade</taxon>
    </lineage>
</organism>
<dbReference type="GO" id="GO:0071949">
    <property type="term" value="F:FAD binding"/>
    <property type="evidence" value="ECO:0007669"/>
    <property type="project" value="EnsemblFungi"/>
</dbReference>
<dbReference type="GO" id="GO:0050661">
    <property type="term" value="F:NADP binding"/>
    <property type="evidence" value="ECO:0007669"/>
    <property type="project" value="InterPro"/>
</dbReference>
<evidence type="ECO:0000256" key="6">
    <source>
        <dbReference type="ARBA" id="ARBA00023002"/>
    </source>
</evidence>
<dbReference type="InterPro" id="IPR036291">
    <property type="entry name" value="NAD(P)-bd_dom_sf"/>
</dbReference>
<dbReference type="InterPro" id="IPR036188">
    <property type="entry name" value="FAD/NAD-bd_sf"/>
</dbReference>
<keyword evidence="4" id="KW-0274">FAD</keyword>
<sequence>MGPAVRTIAIIGAGPSGLAAARQLAAEKIFTKIDIFEQRSATGGVWNHSDLDAEPGFSIPRQTPINQPDSYTTDTAGVQFVSPVYDNLETNLTHGIMSFSDHSFPSGTILFPRHEEVLKYLRLYGKELEDQILFQKQVIRVEKIHTAEKPKWDVKVKDLLTDEVLIFEYDAVMVASGHYSEPFLPAIEGIEGFNQQFPAIISHAKYYRRPEKHKGKKVIVVGNSASAIDISNQISEHAALPVIISIKDDEYAFNSESSNSWSTRFPQIEEFLPAHRGVRFSNGHVEHDIDSVIFCTGYHYIFPFLKQSVNPVFVPSGAYADHLWHHMIYTKDPTLAFLCIPQQIAPFPFGEGQAAVIARIWSGRLETPSTDEMDQWVNNLRAAKGDAKARHLLGTPGNIAYTNMFYDMCSKATPRSELGLENNGMGKLPIYWDEEMSWIRLMTLNIKLAMRALGERRREVTTLKQLGFDFETWKVQQR</sequence>
<dbReference type="SUPFAM" id="SSF51905">
    <property type="entry name" value="FAD/NAD(P)-binding domain"/>
    <property type="match status" value="1"/>
</dbReference>
<accession>A0A0A1TFZ6</accession>
<dbReference type="STRING" id="1531966.A0A0A1TFZ6"/>
<dbReference type="SUPFAM" id="SSF51735">
    <property type="entry name" value="NAD(P)-binding Rossmann-fold domains"/>
    <property type="match status" value="1"/>
</dbReference>
<dbReference type="PRINTS" id="PR00370">
    <property type="entry name" value="FMOXYGENASE"/>
</dbReference>
<name>A0A0A1TFZ6_9HYPO</name>
<dbReference type="Pfam" id="PF00743">
    <property type="entry name" value="FMO-like"/>
    <property type="match status" value="2"/>
</dbReference>
<evidence type="ECO:0000313" key="8">
    <source>
        <dbReference type="EMBL" id="CEJ89153.1"/>
    </source>
</evidence>
<dbReference type="PANTHER" id="PTHR23023">
    <property type="entry name" value="DIMETHYLANILINE MONOOXYGENASE"/>
    <property type="match status" value="1"/>
</dbReference>
<evidence type="ECO:0000256" key="7">
    <source>
        <dbReference type="ARBA" id="ARBA00023033"/>
    </source>
</evidence>
<dbReference type="InterPro" id="IPR020946">
    <property type="entry name" value="Flavin_mOase-like"/>
</dbReference>
<dbReference type="InterPro" id="IPR000960">
    <property type="entry name" value="Flavin_mOase"/>
</dbReference>
<keyword evidence="5" id="KW-0521">NADP</keyword>
<evidence type="ECO:0008006" key="10">
    <source>
        <dbReference type="Google" id="ProtNLM"/>
    </source>
</evidence>
<proteinExistence type="inferred from homology"/>
<comment type="similarity">
    <text evidence="2">Belongs to the FMO family.</text>
</comment>